<reference evidence="2 4" key="1">
    <citation type="submission" date="2015-05" db="EMBL/GenBank/DDBJ databases">
        <title>Genome assembly of Archangium gephyra DSM 2261.</title>
        <authorList>
            <person name="Sharma G."/>
            <person name="Subramanian S."/>
        </authorList>
    </citation>
    <scope>NUCLEOTIDE SEQUENCE [LARGE SCALE GENOMIC DNA]</scope>
    <source>
        <strain evidence="2 4">DSM 2261</strain>
    </source>
</reference>
<dbReference type="KEGG" id="age:AA314_09893"/>
<dbReference type="Gene3D" id="3.40.50.300">
    <property type="entry name" value="P-loop containing nucleotide triphosphate hydrolases"/>
    <property type="match status" value="1"/>
</dbReference>
<accession>A0AAC8TJG2</accession>
<dbReference type="Proteomes" id="UP000035579">
    <property type="component" value="Chromosome"/>
</dbReference>
<sequence>MNLNRPWIAALLFALAMPAFGSSINEAAREINLKVVYVGAESAATAANLQFIHANTRPEIRGQLSRSPGPKGEVLAFDFVPIPKGDGRGYKPRFHLATALGAPEARELRRLALKDVDAVVFIADSDPARMKANQESLRNLKSDLEAQGLDWTTVPWVYQFVNREHPKALPVEEMSRQLRTGEQPVIVAELKTGAGILDTMKAIAKLCMMEMKKGAEQKAPPAR</sequence>
<proteinExistence type="predicted"/>
<evidence type="ECO:0000256" key="1">
    <source>
        <dbReference type="SAM" id="SignalP"/>
    </source>
</evidence>
<name>A0AAC8TJG2_9BACT</name>
<evidence type="ECO:0000313" key="2">
    <source>
        <dbReference type="EMBL" id="AKJ08267.1"/>
    </source>
</evidence>
<evidence type="ECO:0000313" key="4">
    <source>
        <dbReference type="Proteomes" id="UP000035579"/>
    </source>
</evidence>
<feature type="chain" id="PRO_5041992851" evidence="1">
    <location>
        <begin position="22"/>
        <end position="223"/>
    </location>
</feature>
<dbReference type="AlphaFoldDB" id="A0AAC8TJG2"/>
<keyword evidence="5" id="KW-1185">Reference proteome</keyword>
<keyword evidence="1" id="KW-0732">Signal</keyword>
<reference evidence="3 5" key="2">
    <citation type="submission" date="2018-08" db="EMBL/GenBank/DDBJ databases">
        <title>Genomic Encyclopedia of Archaeal and Bacterial Type Strains, Phase II (KMG-II): from individual species to whole genera.</title>
        <authorList>
            <person name="Goeker M."/>
        </authorList>
    </citation>
    <scope>NUCLEOTIDE SEQUENCE [LARGE SCALE GENOMIC DNA]</scope>
    <source>
        <strain evidence="3 5">DSM 2261</strain>
    </source>
</reference>
<feature type="signal peptide" evidence="1">
    <location>
        <begin position="1"/>
        <end position="21"/>
    </location>
</feature>
<dbReference type="RefSeq" id="WP_053067329.1">
    <property type="nucleotide sequence ID" value="NZ_CP011509.1"/>
</dbReference>
<evidence type="ECO:0000313" key="3">
    <source>
        <dbReference type="EMBL" id="REG14215.1"/>
    </source>
</evidence>
<dbReference type="Proteomes" id="UP000256345">
    <property type="component" value="Unassembled WGS sequence"/>
</dbReference>
<organism evidence="2 4">
    <name type="scientific">Archangium gephyra</name>
    <dbReference type="NCBI Taxonomy" id="48"/>
    <lineage>
        <taxon>Bacteria</taxon>
        <taxon>Pseudomonadati</taxon>
        <taxon>Myxococcota</taxon>
        <taxon>Myxococcia</taxon>
        <taxon>Myxococcales</taxon>
        <taxon>Cystobacterineae</taxon>
        <taxon>Archangiaceae</taxon>
        <taxon>Archangium</taxon>
    </lineage>
</organism>
<dbReference type="EMBL" id="CP011509">
    <property type="protein sequence ID" value="AKJ08267.1"/>
    <property type="molecule type" value="Genomic_DNA"/>
</dbReference>
<dbReference type="EMBL" id="QUMU01000033">
    <property type="protein sequence ID" value="REG14215.1"/>
    <property type="molecule type" value="Genomic_DNA"/>
</dbReference>
<protein>
    <submittedName>
        <fullName evidence="2">Gliding motility protein MglA</fullName>
    </submittedName>
</protein>
<gene>
    <name evidence="2" type="ORF">AA314_09893</name>
    <name evidence="3" type="ORF">ATI61_1337</name>
</gene>
<evidence type="ECO:0000313" key="5">
    <source>
        <dbReference type="Proteomes" id="UP000256345"/>
    </source>
</evidence>
<dbReference type="InterPro" id="IPR027417">
    <property type="entry name" value="P-loop_NTPase"/>
</dbReference>